<keyword evidence="6" id="KW-0444">Lipid biosynthesis</keyword>
<keyword evidence="5" id="KW-0644">Prostaglandin metabolism</keyword>
<evidence type="ECO:0000259" key="19">
    <source>
        <dbReference type="Pfam" id="PF13417"/>
    </source>
</evidence>
<evidence type="ECO:0000256" key="11">
    <source>
        <dbReference type="ARBA" id="ARBA00023098"/>
    </source>
</evidence>
<evidence type="ECO:0000256" key="16">
    <source>
        <dbReference type="ARBA" id="ARBA00023931"/>
    </source>
</evidence>
<comment type="catalytic activity">
    <reaction evidence="16">
        <text>prostaglandin H2 = prostaglandin E2</text>
        <dbReference type="Rhea" id="RHEA:12893"/>
        <dbReference type="ChEBI" id="CHEBI:57405"/>
        <dbReference type="ChEBI" id="CHEBI:606564"/>
        <dbReference type="EC" id="5.3.99.3"/>
    </reaction>
    <physiologicalReaction direction="left-to-right" evidence="16">
        <dbReference type="Rhea" id="RHEA:12894"/>
    </physiologicalReaction>
</comment>
<evidence type="ECO:0000256" key="7">
    <source>
        <dbReference type="ARBA" id="ARBA00022585"/>
    </source>
</evidence>
<dbReference type="CDD" id="cd03197">
    <property type="entry name" value="GST_C_mPGES2"/>
    <property type="match status" value="1"/>
</dbReference>
<dbReference type="InterPro" id="IPR040079">
    <property type="entry name" value="Glutathione_S-Trfase"/>
</dbReference>
<comment type="catalytic activity">
    <reaction evidence="15">
        <text>prostaglandin H2 = (12S)-hydroxy-(5Z,8E,10E)-heptadecatrienoate + malonaldehyde</text>
        <dbReference type="Rhea" id="RHEA:48644"/>
        <dbReference type="ChEBI" id="CHEBI:57405"/>
        <dbReference type="ChEBI" id="CHEBI:90694"/>
        <dbReference type="ChEBI" id="CHEBI:566274"/>
    </reaction>
    <physiologicalReaction direction="left-to-right" evidence="15">
        <dbReference type="Rhea" id="RHEA:48645"/>
    </physiologicalReaction>
</comment>
<comment type="subcellular location">
    <subcellularLocation>
        <location evidence="18">Endomembrane system</location>
        <topology evidence="18">Single-pass membrane protein</topology>
    </subcellularLocation>
</comment>
<dbReference type="PANTHER" id="PTHR12782">
    <property type="entry name" value="MICROSOMAL PROSTAGLANDIN E SYNTHASE-2"/>
    <property type="match status" value="1"/>
</dbReference>
<evidence type="ECO:0000256" key="2">
    <source>
        <dbReference type="ARBA" id="ARBA00007409"/>
    </source>
</evidence>
<dbReference type="Gene3D" id="1.20.1050.10">
    <property type="match status" value="1"/>
</dbReference>
<keyword evidence="14" id="KW-0413">Isomerase</keyword>
<keyword evidence="9" id="KW-0276">Fatty acid metabolism</keyword>
<evidence type="ECO:0000256" key="1">
    <source>
        <dbReference type="ARBA" id="ARBA00004702"/>
    </source>
</evidence>
<name>A0A7S1T8I6_9RHOD</name>
<dbReference type="InterPro" id="IPR034334">
    <property type="entry name" value="PGES2"/>
</dbReference>
<keyword evidence="12" id="KW-0472">Membrane</keyword>
<dbReference type="InterPro" id="IPR036249">
    <property type="entry name" value="Thioredoxin-like_sf"/>
</dbReference>
<reference evidence="20" key="1">
    <citation type="submission" date="2021-01" db="EMBL/GenBank/DDBJ databases">
        <authorList>
            <person name="Corre E."/>
            <person name="Pelletier E."/>
            <person name="Niang G."/>
            <person name="Scheremetjew M."/>
            <person name="Finn R."/>
            <person name="Kale V."/>
            <person name="Holt S."/>
            <person name="Cochrane G."/>
            <person name="Meng A."/>
            <person name="Brown T."/>
            <person name="Cohen L."/>
        </authorList>
    </citation>
    <scope>NUCLEOTIDE SEQUENCE</scope>
    <source>
        <strain evidence="20">SAG 36.94</strain>
    </source>
</reference>
<dbReference type="AlphaFoldDB" id="A0A7S1T8I6"/>
<evidence type="ECO:0000256" key="12">
    <source>
        <dbReference type="ARBA" id="ARBA00023136"/>
    </source>
</evidence>
<dbReference type="PANTHER" id="PTHR12782:SF5">
    <property type="entry name" value="PROSTAGLANDIN E SYNTHASE 2"/>
    <property type="match status" value="1"/>
</dbReference>
<keyword evidence="13" id="KW-0275">Fatty acid biosynthesis</keyword>
<gene>
    <name evidence="20" type="ORF">CCAE0312_LOCUS1835</name>
</gene>
<evidence type="ECO:0000256" key="13">
    <source>
        <dbReference type="ARBA" id="ARBA00023160"/>
    </source>
</evidence>
<keyword evidence="8" id="KW-0812">Transmembrane</keyword>
<dbReference type="EC" id="5.3.99.3" evidence="3"/>
<evidence type="ECO:0000256" key="8">
    <source>
        <dbReference type="ARBA" id="ARBA00022692"/>
    </source>
</evidence>
<dbReference type="SUPFAM" id="SSF47616">
    <property type="entry name" value="GST C-terminal domain-like"/>
    <property type="match status" value="1"/>
</dbReference>
<dbReference type="InterPro" id="IPR004045">
    <property type="entry name" value="Glutathione_S-Trfase_N"/>
</dbReference>
<organism evidence="20">
    <name type="scientific">Compsopogon caeruleus</name>
    <dbReference type="NCBI Taxonomy" id="31354"/>
    <lineage>
        <taxon>Eukaryota</taxon>
        <taxon>Rhodophyta</taxon>
        <taxon>Compsopogonophyceae</taxon>
        <taxon>Compsopogonales</taxon>
        <taxon>Compsopogonaceae</taxon>
        <taxon>Compsopogon</taxon>
    </lineage>
</organism>
<keyword evidence="11" id="KW-0443">Lipid metabolism</keyword>
<dbReference type="InterPro" id="IPR034335">
    <property type="entry name" value="PGES2_C"/>
</dbReference>
<dbReference type="SUPFAM" id="SSF52833">
    <property type="entry name" value="Thioredoxin-like"/>
    <property type="match status" value="1"/>
</dbReference>
<dbReference type="GO" id="GO:0001516">
    <property type="term" value="P:prostaglandin biosynthetic process"/>
    <property type="evidence" value="ECO:0007669"/>
    <property type="project" value="UniProtKB-UniPathway"/>
</dbReference>
<dbReference type="InterPro" id="IPR036282">
    <property type="entry name" value="Glutathione-S-Trfase_C_sf"/>
</dbReference>
<keyword evidence="7" id="KW-0643">Prostaglandin biosynthesis</keyword>
<feature type="domain" description="GST N-terminal" evidence="19">
    <location>
        <begin position="90"/>
        <end position="155"/>
    </location>
</feature>
<sequence>MSLLRGILRRGFSSAGWWIGDGVGRPRVLSGSRVGRTVDASNTGSYRVGALAFGAAAVAAASVGVSGGLRTGLAWVSSEAAQPSPIQITLYAYEPCPFCNKVRAFLDFHRVQYRWVEVNPLSKKELSFSEYKKVPVAVINGEQVNNSADIILRVDGMLHEKNTTFSSEEEEKWFRWVDTWLVKLTPPNIYRTASESLQTFDYLTEVSNFSPWQKQSVRLVGATSMYFIGKRMKKKYGIEDERQALYSAVDNWIDALGQKDFLGGDTPNKADLAVFGVLRSLRNFDTYADMMANTHVAGWYRRMEIAVGPSARTEIFD</sequence>
<dbReference type="PROSITE" id="PS51354">
    <property type="entry name" value="GLUTAREDOXIN_2"/>
    <property type="match status" value="1"/>
</dbReference>
<dbReference type="GO" id="GO:0012505">
    <property type="term" value="C:endomembrane system"/>
    <property type="evidence" value="ECO:0007669"/>
    <property type="project" value="UniProtKB-SubCell"/>
</dbReference>
<comment type="pathway">
    <text evidence="1">Lipid metabolism; prostaglandin biosynthesis.</text>
</comment>
<evidence type="ECO:0000256" key="14">
    <source>
        <dbReference type="ARBA" id="ARBA00023235"/>
    </source>
</evidence>
<evidence type="ECO:0000256" key="17">
    <source>
        <dbReference type="ARBA" id="ARBA00031041"/>
    </source>
</evidence>
<evidence type="ECO:0000256" key="4">
    <source>
        <dbReference type="ARBA" id="ARBA00019474"/>
    </source>
</evidence>
<dbReference type="Pfam" id="PF13417">
    <property type="entry name" value="GST_N_3"/>
    <property type="match status" value="1"/>
</dbReference>
<keyword evidence="10" id="KW-1133">Transmembrane helix</keyword>
<dbReference type="Gene3D" id="3.40.30.10">
    <property type="entry name" value="Glutaredoxin"/>
    <property type="match status" value="1"/>
</dbReference>
<proteinExistence type="inferred from homology"/>
<evidence type="ECO:0000256" key="18">
    <source>
        <dbReference type="ARBA" id="ARBA00037847"/>
    </source>
</evidence>
<dbReference type="SFLD" id="SFLDG01203">
    <property type="entry name" value="Prostaglandin_E_synthase_like1"/>
    <property type="match status" value="1"/>
</dbReference>
<evidence type="ECO:0000256" key="9">
    <source>
        <dbReference type="ARBA" id="ARBA00022832"/>
    </source>
</evidence>
<comment type="similarity">
    <text evidence="2">Belongs to the GST superfamily.</text>
</comment>
<dbReference type="Pfam" id="PF13410">
    <property type="entry name" value="GST_C_2"/>
    <property type="match status" value="1"/>
</dbReference>
<evidence type="ECO:0000256" key="3">
    <source>
        <dbReference type="ARBA" id="ARBA00012203"/>
    </source>
</evidence>
<dbReference type="GO" id="GO:0005739">
    <property type="term" value="C:mitochondrion"/>
    <property type="evidence" value="ECO:0007669"/>
    <property type="project" value="TreeGrafter"/>
</dbReference>
<dbReference type="GO" id="GO:0050220">
    <property type="term" value="F:prostaglandin-E synthase activity"/>
    <property type="evidence" value="ECO:0007669"/>
    <property type="project" value="UniProtKB-EC"/>
</dbReference>
<dbReference type="EMBL" id="HBGH01003386">
    <property type="protein sequence ID" value="CAD9228593.1"/>
    <property type="molecule type" value="Transcribed_RNA"/>
</dbReference>
<dbReference type="SFLD" id="SFLDS00019">
    <property type="entry name" value="Glutathione_Transferase_(cytos"/>
    <property type="match status" value="1"/>
</dbReference>
<evidence type="ECO:0000256" key="5">
    <source>
        <dbReference type="ARBA" id="ARBA00022501"/>
    </source>
</evidence>
<accession>A0A7S1T8I6</accession>
<evidence type="ECO:0000256" key="15">
    <source>
        <dbReference type="ARBA" id="ARBA00023930"/>
    </source>
</evidence>
<dbReference type="SFLD" id="SFLDG01182">
    <property type="entry name" value="Prostaglandin_E_synthase_like"/>
    <property type="match status" value="1"/>
</dbReference>
<evidence type="ECO:0000256" key="10">
    <source>
        <dbReference type="ARBA" id="ARBA00022989"/>
    </source>
</evidence>
<evidence type="ECO:0000313" key="20">
    <source>
        <dbReference type="EMBL" id="CAD9228593.1"/>
    </source>
</evidence>
<dbReference type="UniPathway" id="UPA00662"/>
<protein>
    <recommendedName>
        <fullName evidence="4">Prostaglandin E synthase 2</fullName>
        <ecNumber evidence="3">5.3.99.3</ecNumber>
    </recommendedName>
    <alternativeName>
        <fullName evidence="17">Microsomal prostaglandin E synthase 2</fullName>
    </alternativeName>
</protein>
<evidence type="ECO:0000256" key="6">
    <source>
        <dbReference type="ARBA" id="ARBA00022516"/>
    </source>
</evidence>